<dbReference type="PIRSF" id="PIRSF005763">
    <property type="entry name" value="Txn_reg_ModE"/>
    <property type="match status" value="1"/>
</dbReference>
<keyword evidence="3" id="KW-0500">Molybdenum</keyword>
<comment type="similarity">
    <text evidence="1">Belongs to the ModE family.</text>
</comment>
<accession>A0A0F9VN17</accession>
<dbReference type="NCBIfam" id="TIGR00638">
    <property type="entry name" value="Mop"/>
    <property type="match status" value="2"/>
</dbReference>
<dbReference type="Gene3D" id="2.40.50.100">
    <property type="match status" value="2"/>
</dbReference>
<feature type="domain" description="Mop" evidence="5">
    <location>
        <begin position="143"/>
        <end position="209"/>
    </location>
</feature>
<dbReference type="InterPro" id="IPR036390">
    <property type="entry name" value="WH_DNA-bd_sf"/>
</dbReference>
<sequence>MLDWGQCIDMAADRQKNTSQRVGEFVAPLSLATDLGEISPRRLALLMAIAEHGSISAAARHVGMTYKAAWDAVDAMNNLAGTVLVDVQHGGRGGGGARLSAEGSQVIRDLSRLQSLQSEFMARLKAEGDLGKSLAMMRRLSMKSSARNVLAGTVQSVHEGGVSTEVNLRLPGGDTLHAIVTRESAQELTLEPGREVQAIIKASWIILALASDNIRTSARNRLCGSVTRIVAGEVNAEVVLALAGGNTLAVIITRPSLDELALSEGTKVCALIKASHVILGVSS</sequence>
<dbReference type="PANTHER" id="PTHR30432:SF1">
    <property type="entry name" value="DNA-BINDING TRANSCRIPTIONAL DUAL REGULATOR MODE"/>
    <property type="match status" value="1"/>
</dbReference>
<feature type="domain" description="Mop" evidence="5">
    <location>
        <begin position="215"/>
        <end position="281"/>
    </location>
</feature>
<evidence type="ECO:0000256" key="2">
    <source>
        <dbReference type="ARBA" id="ARBA00022448"/>
    </source>
</evidence>
<dbReference type="Pfam" id="PF00126">
    <property type="entry name" value="HTH_1"/>
    <property type="match status" value="1"/>
</dbReference>
<dbReference type="SUPFAM" id="SSF50331">
    <property type="entry name" value="MOP-like"/>
    <property type="match status" value="2"/>
</dbReference>
<keyword evidence="2" id="KW-0813">Transport</keyword>
<proteinExistence type="inferred from homology"/>
<dbReference type="GO" id="GO:0003700">
    <property type="term" value="F:DNA-binding transcription factor activity"/>
    <property type="evidence" value="ECO:0007669"/>
    <property type="project" value="InterPro"/>
</dbReference>
<dbReference type="AlphaFoldDB" id="A0A0F9VN17"/>
<protein>
    <recommendedName>
        <fullName evidence="5">Mop domain-containing protein</fullName>
    </recommendedName>
</protein>
<organism evidence="6">
    <name type="scientific">marine sediment metagenome</name>
    <dbReference type="NCBI Taxonomy" id="412755"/>
    <lineage>
        <taxon>unclassified sequences</taxon>
        <taxon>metagenomes</taxon>
        <taxon>ecological metagenomes</taxon>
    </lineage>
</organism>
<evidence type="ECO:0000313" key="6">
    <source>
        <dbReference type="EMBL" id="KKO05445.1"/>
    </source>
</evidence>
<gene>
    <name evidence="6" type="ORF">LCGC14_0077170</name>
</gene>
<dbReference type="InterPro" id="IPR008995">
    <property type="entry name" value="Mo/tungstate-bd_C_term_dom"/>
</dbReference>
<dbReference type="EMBL" id="LAZR01000019">
    <property type="protein sequence ID" value="KKO05445.1"/>
    <property type="molecule type" value="Genomic_DNA"/>
</dbReference>
<evidence type="ECO:0000259" key="5">
    <source>
        <dbReference type="PROSITE" id="PS51866"/>
    </source>
</evidence>
<dbReference type="PROSITE" id="PS51866">
    <property type="entry name" value="MOP"/>
    <property type="match status" value="2"/>
</dbReference>
<evidence type="ECO:0000256" key="4">
    <source>
        <dbReference type="ARBA" id="ARBA00022737"/>
    </source>
</evidence>
<dbReference type="InterPro" id="IPR051815">
    <property type="entry name" value="Molybdate_resp_trans_reg"/>
</dbReference>
<dbReference type="PANTHER" id="PTHR30432">
    <property type="entry name" value="TRANSCRIPTIONAL REGULATOR MODE"/>
    <property type="match status" value="1"/>
</dbReference>
<dbReference type="InterPro" id="IPR036388">
    <property type="entry name" value="WH-like_DNA-bd_sf"/>
</dbReference>
<dbReference type="GO" id="GO:0015689">
    <property type="term" value="P:molybdate ion transport"/>
    <property type="evidence" value="ECO:0007669"/>
    <property type="project" value="InterPro"/>
</dbReference>
<dbReference type="Pfam" id="PF03459">
    <property type="entry name" value="TOBE"/>
    <property type="match status" value="2"/>
</dbReference>
<dbReference type="Gene3D" id="1.10.10.10">
    <property type="entry name" value="Winged helix-like DNA-binding domain superfamily/Winged helix DNA-binding domain"/>
    <property type="match status" value="1"/>
</dbReference>
<evidence type="ECO:0000256" key="1">
    <source>
        <dbReference type="ARBA" id="ARBA00008110"/>
    </source>
</evidence>
<dbReference type="GO" id="GO:0030151">
    <property type="term" value="F:molybdenum ion binding"/>
    <property type="evidence" value="ECO:0007669"/>
    <property type="project" value="InterPro"/>
</dbReference>
<dbReference type="InterPro" id="IPR016462">
    <property type="entry name" value="ModE"/>
</dbReference>
<name>A0A0F9VN17_9ZZZZ</name>
<comment type="caution">
    <text evidence="6">The sequence shown here is derived from an EMBL/GenBank/DDBJ whole genome shotgun (WGS) entry which is preliminary data.</text>
</comment>
<reference evidence="6" key="1">
    <citation type="journal article" date="2015" name="Nature">
        <title>Complex archaea that bridge the gap between prokaryotes and eukaryotes.</title>
        <authorList>
            <person name="Spang A."/>
            <person name="Saw J.H."/>
            <person name="Jorgensen S.L."/>
            <person name="Zaremba-Niedzwiedzka K."/>
            <person name="Martijn J."/>
            <person name="Lind A.E."/>
            <person name="van Eijk R."/>
            <person name="Schleper C."/>
            <person name="Guy L."/>
            <person name="Ettema T.J."/>
        </authorList>
    </citation>
    <scope>NUCLEOTIDE SEQUENCE</scope>
</reference>
<dbReference type="SUPFAM" id="SSF46785">
    <property type="entry name" value="Winged helix' DNA-binding domain"/>
    <property type="match status" value="1"/>
</dbReference>
<dbReference type="InterPro" id="IPR005116">
    <property type="entry name" value="Transp-assoc_OB_typ1"/>
</dbReference>
<dbReference type="InterPro" id="IPR000847">
    <property type="entry name" value="LysR_HTH_N"/>
</dbReference>
<keyword evidence="4" id="KW-0677">Repeat</keyword>
<evidence type="ECO:0000256" key="3">
    <source>
        <dbReference type="ARBA" id="ARBA00022505"/>
    </source>
</evidence>
<dbReference type="InterPro" id="IPR004606">
    <property type="entry name" value="Mop_domain"/>
</dbReference>